<sequence>MAQDITERKRAEDKIAAYVKQLEASMEATLYAVSTMVELRDPYTA</sequence>
<organism evidence="2 3">
    <name type="scientific">Paludibacterium denitrificans</name>
    <dbReference type="NCBI Taxonomy" id="2675226"/>
    <lineage>
        <taxon>Bacteria</taxon>
        <taxon>Pseudomonadati</taxon>
        <taxon>Pseudomonadota</taxon>
        <taxon>Betaproteobacteria</taxon>
        <taxon>Neisseriales</taxon>
        <taxon>Chromobacteriaceae</taxon>
        <taxon>Paludibacterium</taxon>
    </lineage>
</organism>
<dbReference type="InterPro" id="IPR000700">
    <property type="entry name" value="PAS-assoc_C"/>
</dbReference>
<gene>
    <name evidence="2" type="ORF">GKE73_12565</name>
</gene>
<proteinExistence type="predicted"/>
<dbReference type="RefSeq" id="WP_230370620.1">
    <property type="nucleotide sequence ID" value="NZ_WLYX01000001.1"/>
</dbReference>
<dbReference type="PROSITE" id="PS50113">
    <property type="entry name" value="PAC"/>
    <property type="match status" value="1"/>
</dbReference>
<accession>A0A844GGE3</accession>
<reference evidence="2 3" key="1">
    <citation type="submission" date="2019-11" db="EMBL/GenBank/DDBJ databases">
        <title>Draft genome sequence of Paludibacterium sp. dN18-1.</title>
        <authorList>
            <person name="Im W.-T."/>
        </authorList>
    </citation>
    <scope>NUCLEOTIDE SEQUENCE [LARGE SCALE GENOMIC DNA]</scope>
    <source>
        <strain evidence="3">dN 18-1</strain>
    </source>
</reference>
<dbReference type="EMBL" id="WLYX01000001">
    <property type="protein sequence ID" value="MTD33575.1"/>
    <property type="molecule type" value="Genomic_DNA"/>
</dbReference>
<comment type="caution">
    <text evidence="2">The sequence shown here is derived from an EMBL/GenBank/DDBJ whole genome shotgun (WGS) entry which is preliminary data.</text>
</comment>
<name>A0A844GGE3_9NEIS</name>
<dbReference type="Proteomes" id="UP000446658">
    <property type="component" value="Unassembled WGS sequence"/>
</dbReference>
<dbReference type="AlphaFoldDB" id="A0A844GGE3"/>
<evidence type="ECO:0000259" key="1">
    <source>
        <dbReference type="PROSITE" id="PS50113"/>
    </source>
</evidence>
<protein>
    <recommendedName>
        <fullName evidence="1">PAC domain-containing protein</fullName>
    </recommendedName>
</protein>
<feature type="domain" description="PAC" evidence="1">
    <location>
        <begin position="1"/>
        <end position="17"/>
    </location>
</feature>
<evidence type="ECO:0000313" key="2">
    <source>
        <dbReference type="EMBL" id="MTD33575.1"/>
    </source>
</evidence>
<evidence type="ECO:0000313" key="3">
    <source>
        <dbReference type="Proteomes" id="UP000446658"/>
    </source>
</evidence>
<keyword evidence="3" id="KW-1185">Reference proteome</keyword>